<keyword evidence="2" id="KW-1185">Reference proteome</keyword>
<feature type="non-terminal residue" evidence="1">
    <location>
        <position position="296"/>
    </location>
</feature>
<reference evidence="1 2" key="1">
    <citation type="submission" date="2022-05" db="EMBL/GenBank/DDBJ databases">
        <authorList>
            <consortium name="Genoscope - CEA"/>
            <person name="William W."/>
        </authorList>
    </citation>
    <scope>NUCLEOTIDE SEQUENCE [LARGE SCALE GENOMIC DNA]</scope>
</reference>
<gene>
    <name evidence="1" type="ORF">PEVE_00009581</name>
</gene>
<name>A0ABN8R526_9CNID</name>
<sequence length="296" mass="34353">MDDVMWGVNVTDNSGMISDETARLPSLEDGKQYKFPGALESVMQEEKLVLECAAKEYLLRMSIIWTSPLSDHNLVTTSNQFALPVFGYLKIQDRTVKVSSKEAGRGTEVRNQRWRGSLVTTRLKDEKLTAIGWLWWLTEWKSCQNTQSPARLGCTNNCYQLDYMQVRRPIQVRRARRGAGFVVRPQKVWLTSCLGAVRWHRASTFPDTTQSDDVQAYWDVTVFADHEEVRCNRVDARMVNHKTKWVITLEMSCPWVNNREKKSEEKTVKCATLRWQLKQQFPGYEMKQHNNIIDAL</sequence>
<accession>A0ABN8R526</accession>
<protein>
    <submittedName>
        <fullName evidence="1">Uncharacterized protein</fullName>
    </submittedName>
</protein>
<dbReference type="Proteomes" id="UP001159427">
    <property type="component" value="Unassembled WGS sequence"/>
</dbReference>
<evidence type="ECO:0000313" key="2">
    <source>
        <dbReference type="Proteomes" id="UP001159427"/>
    </source>
</evidence>
<proteinExistence type="predicted"/>
<evidence type="ECO:0000313" key="1">
    <source>
        <dbReference type="EMBL" id="CAH3174498.1"/>
    </source>
</evidence>
<organism evidence="1 2">
    <name type="scientific">Porites evermanni</name>
    <dbReference type="NCBI Taxonomy" id="104178"/>
    <lineage>
        <taxon>Eukaryota</taxon>
        <taxon>Metazoa</taxon>
        <taxon>Cnidaria</taxon>
        <taxon>Anthozoa</taxon>
        <taxon>Hexacorallia</taxon>
        <taxon>Scleractinia</taxon>
        <taxon>Fungiina</taxon>
        <taxon>Poritidae</taxon>
        <taxon>Porites</taxon>
    </lineage>
</organism>
<dbReference type="EMBL" id="CALNXI010001667">
    <property type="protein sequence ID" value="CAH3174498.1"/>
    <property type="molecule type" value="Genomic_DNA"/>
</dbReference>
<comment type="caution">
    <text evidence="1">The sequence shown here is derived from an EMBL/GenBank/DDBJ whole genome shotgun (WGS) entry which is preliminary data.</text>
</comment>